<reference evidence="1" key="1">
    <citation type="submission" date="2023-03" db="EMBL/GenBank/DDBJ databases">
        <title>Chromosome-scale reference genome and RAD-based genetic map of yellow starthistle (Centaurea solstitialis) reveal putative structural variation and QTLs associated with invader traits.</title>
        <authorList>
            <person name="Reatini B."/>
            <person name="Cang F.A."/>
            <person name="Jiang Q."/>
            <person name="Mckibben M.T.W."/>
            <person name="Barker M.S."/>
            <person name="Rieseberg L.H."/>
            <person name="Dlugosch K.M."/>
        </authorList>
    </citation>
    <scope>NUCLEOTIDE SEQUENCE</scope>
    <source>
        <strain evidence="1">CAN-66</strain>
        <tissue evidence="1">Leaf</tissue>
    </source>
</reference>
<dbReference type="Proteomes" id="UP001172457">
    <property type="component" value="Unassembled WGS sequence"/>
</dbReference>
<evidence type="ECO:0008006" key="3">
    <source>
        <dbReference type="Google" id="ProtNLM"/>
    </source>
</evidence>
<evidence type="ECO:0000313" key="1">
    <source>
        <dbReference type="EMBL" id="KAJ9536040.1"/>
    </source>
</evidence>
<keyword evidence="2" id="KW-1185">Reference proteome</keyword>
<dbReference type="PANTHER" id="PTHR33116">
    <property type="entry name" value="REVERSE TRANSCRIPTASE ZINC-BINDING DOMAIN-CONTAINING PROTEIN-RELATED-RELATED"/>
    <property type="match status" value="1"/>
</dbReference>
<dbReference type="EMBL" id="JARYMX010000072">
    <property type="protein sequence ID" value="KAJ9536040.1"/>
    <property type="molecule type" value="Genomic_DNA"/>
</dbReference>
<sequence length="206" mass="22785">MISAEVRPLVNLPVSPSGKSIPYGGVMCQHMAHDTYAYDVAMAHQSATCVNELLRARHIDFRIRFNRPNLRFEQAIGTTNVTISHLQYADDAIFFGKWNKVNLKNHIKILECFRILSGLKINLRKSKGSNESEVQEWAREMGCEGGTLPFVYLGLPVGASMCKIKNWNPVFEKVSGGGVFYPGKIAYGQVLLEVSTGCPGGCGDEM</sequence>
<comment type="caution">
    <text evidence="1">The sequence shown here is derived from an EMBL/GenBank/DDBJ whole genome shotgun (WGS) entry which is preliminary data.</text>
</comment>
<dbReference type="PANTHER" id="PTHR33116:SF79">
    <property type="entry name" value="REVERSE TRANSCRIPTASE DOMAIN, ZINC FINGER, CCHC-TYPE-RELATED"/>
    <property type="match status" value="1"/>
</dbReference>
<evidence type="ECO:0000313" key="2">
    <source>
        <dbReference type="Proteomes" id="UP001172457"/>
    </source>
</evidence>
<accession>A0AA38S4D8</accession>
<gene>
    <name evidence="1" type="ORF">OSB04_un000800</name>
</gene>
<protein>
    <recommendedName>
        <fullName evidence="3">Reverse transcriptase</fullName>
    </recommendedName>
</protein>
<organism evidence="1 2">
    <name type="scientific">Centaurea solstitialis</name>
    <name type="common">yellow star-thistle</name>
    <dbReference type="NCBI Taxonomy" id="347529"/>
    <lineage>
        <taxon>Eukaryota</taxon>
        <taxon>Viridiplantae</taxon>
        <taxon>Streptophyta</taxon>
        <taxon>Embryophyta</taxon>
        <taxon>Tracheophyta</taxon>
        <taxon>Spermatophyta</taxon>
        <taxon>Magnoliopsida</taxon>
        <taxon>eudicotyledons</taxon>
        <taxon>Gunneridae</taxon>
        <taxon>Pentapetalae</taxon>
        <taxon>asterids</taxon>
        <taxon>campanulids</taxon>
        <taxon>Asterales</taxon>
        <taxon>Asteraceae</taxon>
        <taxon>Carduoideae</taxon>
        <taxon>Cardueae</taxon>
        <taxon>Centaureinae</taxon>
        <taxon>Centaurea</taxon>
    </lineage>
</organism>
<proteinExistence type="predicted"/>
<dbReference type="AlphaFoldDB" id="A0AA38S4D8"/>
<name>A0AA38S4D8_9ASTR</name>